<evidence type="ECO:0000256" key="4">
    <source>
        <dbReference type="ARBA" id="ARBA00023163"/>
    </source>
</evidence>
<feature type="region of interest" description="Disordered" evidence="8">
    <location>
        <begin position="1"/>
        <end position="205"/>
    </location>
</feature>
<evidence type="ECO:0000259" key="9">
    <source>
        <dbReference type="Pfam" id="PF04054"/>
    </source>
</evidence>
<evidence type="ECO:0000313" key="15">
    <source>
        <dbReference type="Proteomes" id="UP000030752"/>
    </source>
</evidence>
<evidence type="ECO:0000259" key="11">
    <source>
        <dbReference type="Pfam" id="PF16415"/>
    </source>
</evidence>
<dbReference type="InterPro" id="IPR032191">
    <property type="entry name" value="CNOT1_CAF1_bind"/>
</dbReference>
<dbReference type="GO" id="GO:0060090">
    <property type="term" value="F:molecular adaptor activity"/>
    <property type="evidence" value="ECO:0007669"/>
    <property type="project" value="TreeGrafter"/>
</dbReference>
<dbReference type="PANTHER" id="PTHR13162:SF8">
    <property type="entry name" value="CCR4-NOT TRANSCRIPTION COMPLEX SUBUNIT 1"/>
    <property type="match status" value="1"/>
</dbReference>
<dbReference type="Pfam" id="PF12842">
    <property type="entry name" value="DUF3819"/>
    <property type="match status" value="1"/>
</dbReference>
<dbReference type="OrthoDB" id="1933107at2759"/>
<proteinExistence type="predicted"/>
<feature type="domain" description="CCR4-Not complex component Not1 C-terminal" evidence="9">
    <location>
        <begin position="1970"/>
        <end position="2304"/>
    </location>
</feature>
<keyword evidence="15" id="KW-1185">Reference proteome</keyword>
<dbReference type="GO" id="GO:0000932">
    <property type="term" value="C:P-body"/>
    <property type="evidence" value="ECO:0007669"/>
    <property type="project" value="TreeGrafter"/>
</dbReference>
<dbReference type="HOGENOM" id="CLU_000286_3_1_1"/>
<feature type="compositionally biased region" description="Low complexity" evidence="8">
    <location>
        <begin position="190"/>
        <end position="202"/>
    </location>
</feature>
<keyword evidence="2" id="KW-0678">Repressor</keyword>
<dbReference type="InterPro" id="IPR038535">
    <property type="entry name" value="CNOT1_TTP_bind_sf"/>
</dbReference>
<evidence type="ECO:0000259" key="13">
    <source>
        <dbReference type="Pfam" id="PF16418"/>
    </source>
</evidence>
<feature type="compositionally biased region" description="Polar residues" evidence="8">
    <location>
        <begin position="130"/>
        <end position="140"/>
    </location>
</feature>
<dbReference type="VEuPathDB" id="FungiDB:HMPREF1541_00386"/>
<dbReference type="InterPro" id="IPR040398">
    <property type="entry name" value="Not1"/>
</dbReference>
<protein>
    <recommendedName>
        <fullName evidence="7">General negative regulator of transcription subunit 1</fullName>
    </recommendedName>
</protein>
<evidence type="ECO:0000256" key="3">
    <source>
        <dbReference type="ARBA" id="ARBA00023015"/>
    </source>
</evidence>
<evidence type="ECO:0000313" key="14">
    <source>
        <dbReference type="EMBL" id="ETN46202.1"/>
    </source>
</evidence>
<dbReference type="InterPro" id="IPR032194">
    <property type="entry name" value="CNOT1_HEAT"/>
</dbReference>
<dbReference type="GO" id="GO:0000289">
    <property type="term" value="P:nuclear-transcribed mRNA poly(A) tail shortening"/>
    <property type="evidence" value="ECO:0007669"/>
    <property type="project" value="UniProtKB-ARBA"/>
</dbReference>
<dbReference type="Pfam" id="PF16417">
    <property type="entry name" value="CNOT1_TTP_bind"/>
    <property type="match status" value="1"/>
</dbReference>
<organism evidence="14 15">
    <name type="scientific">Cyphellophora europaea (strain CBS 101466)</name>
    <name type="common">Phialophora europaea</name>
    <dbReference type="NCBI Taxonomy" id="1220924"/>
    <lineage>
        <taxon>Eukaryota</taxon>
        <taxon>Fungi</taxon>
        <taxon>Dikarya</taxon>
        <taxon>Ascomycota</taxon>
        <taxon>Pezizomycotina</taxon>
        <taxon>Eurotiomycetes</taxon>
        <taxon>Chaetothyriomycetidae</taxon>
        <taxon>Chaetothyriales</taxon>
        <taxon>Cyphellophoraceae</taxon>
        <taxon>Cyphellophora</taxon>
    </lineage>
</organism>
<evidence type="ECO:0000259" key="10">
    <source>
        <dbReference type="Pfam" id="PF12842"/>
    </source>
</evidence>
<dbReference type="Pfam" id="PF16418">
    <property type="entry name" value="CNOT1_HEAT"/>
    <property type="match status" value="1"/>
</dbReference>
<feature type="domain" description="CCR4-NOT transcription complex subunit 1 HEAT repeat" evidence="13">
    <location>
        <begin position="665"/>
        <end position="812"/>
    </location>
</feature>
<evidence type="ECO:0000256" key="7">
    <source>
        <dbReference type="ARBA" id="ARBA00074459"/>
    </source>
</evidence>
<sequence>MSYDKPSSAHWHSSLARSSNKQDKADPASTAHNVWGQPPRLSGSHSSLKPLATSNLSPSVGTTDTRRYPHQSDADSIANFPPLSAVSGNRLNSSRRPTPPTPSRSQSPVYGLQAGATQQSAFPIPRPFTSPRSRTISPQHSAGGASYSHQGPGAAGGGGGFSSGPRSGAYSPSLHGPGVNSPTAFHFERSSSISSNPSSAVSGQSSLSKISATQVVLLVDTITEKKGPAEWEAKAEKIRKLLDSNGMEVFTQFFRRAVSQNAPAIFDDREPEHGSYKLLQQEMDKVAQDFEEASKIAEAIDSFKDDIFKDFDLAKFSSHFFASDPISHVLLAIAFTRCTRPDLRNKADKILSEATIRCVHSLYESRTQLQKYHPKSIAAIIEYIALVATLSTPDQRTDLFWAIGTRYDSQSMDIPGDIISALLLLRSPSDNQKIAKSLLRTGTKGTSSKQAVEGVLHGIGLNNINDAEVAHAILFMVLARSQTYDIINFISTVKSKSNNVAVDWPHIINSLDMPGLQIQTDSFVQLFKAFRSIALEDSDFDLQKLWGGQWQNPLTQIQFVRAFLAAPTEEVGPSQIPNFRACISSSELAGLPDASKQHLEDLLNTQFASLDALSAVFDILLTQDLSAEDLDKTDVLNDIYQHHPVVFILSLIKLKNKSWTPMQEKFVHECFRQFVEKQRPDSAIVLESLYTLSPQFTFDLCAIVFQQDPRETEFVYQRAEEFGWTQEFLKHWSNPLALDMACMRNKLAPDFDLDKYLSDVAEGKGHAQLGMILCKYVRIKADDEYRVQREQTLPQSVPLSLATVHTLLEKLEELTDDRDLVEAAQTTCLQTYPRLMNYGAGHDQILERSSEERGNKLPEEIDRQMSELFGRMYRAELSIRDMVTEMKNLKTSSDPNDQDLFCCIVHGLFDEYVCYSEYPEDALEKTALLFGNIIKFKLLPSIPRDYGLVLILRAVRDNPQESLMWRFGIEALLQISDQLPEWPGLCSLLLRIQTLRHPEIIQRAQEGLQNQQADGDFDGNGVVPHTNGDGLDLGKADHGRAFRSVNADPPPSNIRFQEPDRASQEKVLFVINNLSKDNMSAKVGDVKTSLSPENFQWFAAYLVEQRAKLEPNNQEMYYQFVALLEDSFLMSEVLRETFVSIVKLMNAETTVTNSTDRTQLKNLGGWLGSLTLAQDKPIKHKNIYFVDLLVEGHETQRLVMVIPFTCRVLTQGAKSMIFKPPNPWLMEIVGVLKELYEFADLKLNQKFEIEVLCKELKLDIKKIEAASVVRDRTQPEEEIPTISALPVEGLENFDDLSLNGAMNRGVRERLSAADIMATLPNLAEVLKYPPPSGTPADQAVIRDIIYRAFDQAIQEIIAPVVERSITIASISTAQLIAKDYALNHDPEQYQTAARHMVKSLAGSLALVTCKEPLRMSITNWIRRPHDDIQEPIMPEGAILMCVNDNLDTACSFVETAAIERAIPEIDIVISQEVEERRRFLAEGSGRDFISSSANATVNRWSTWIPEPYKQSLGGLNESQRAVYEEFALRVHGNNISHTQNASTDSTGRQIPDILQETLAMPNLSTPADQHVMPHQSPLAPHDARVLANSSQPRLNGVSDNIPPQERISLLVEDLQKAAKSSDAKRLKVIDKDSSIFQDFRQILIVITSSTRPTADLLARQIAEKICNIFATKPPNNPLEAEVLAFLLSKLCQLSELIIRDVLRWMTNNESILLASANVVAALVIVGLMDFSRVDAYLADALNQRQVPGLQMLSDLMDQTLFLDEPQALRADFANSLVAMSAWIKEDPGLQIAVEINQKLRVHGMSELVTVAVSDKAKAKQDQMRYIFDEWIGMFENLPPDPSATGAFLRDMHQGQIINNTEDIADFLRIAVDACIEAFEREASSNRGSVDNAFMPTDALARLLVVLVVFQGETNGAVQMSKHAYLESILSLLVLVVNHHQVMHGVHFHQRVFNRLLSTMLYEYAPLKLEETSEHDQMMQVFGSTLKSLQPAWFPNFSFSWMGLILNRVLVVGLLKPSNAAGQIIYRDLIGLSLSYFSDSVRTGVPQPVLVDMFRGIFRNMLVLHHDFPEFLCTNYSYLCSRVAYEVPQLRNLILTSRPAAYQDLPDPMTPGLKIERLEEMRKEPELAVDFAQILRDEKLVDAIDAALKKGDMEAAIKQINTALGDQNKPATMASPLKSIEVLNALVPYVGQSACANDGRFDPAGTHAIFLTKLAYALSYEHRYYLAGSFMDQIRFPNTHTDYFCKLLLNLWGSVNVTDQQRELREPLCRAIYERLAVQRPHPWGLTILGLSLQQDTSLGFWDVVSQESTMHQRMQHAVRQVSG</sequence>
<feature type="compositionally biased region" description="Gly residues" evidence="8">
    <location>
        <begin position="153"/>
        <end position="162"/>
    </location>
</feature>
<dbReference type="GO" id="GO:0017148">
    <property type="term" value="P:negative regulation of translation"/>
    <property type="evidence" value="ECO:0007669"/>
    <property type="project" value="InterPro"/>
</dbReference>
<dbReference type="EMBL" id="KB822711">
    <property type="protein sequence ID" value="ETN46202.1"/>
    <property type="molecule type" value="Genomic_DNA"/>
</dbReference>
<feature type="compositionally biased region" description="Basic and acidic residues" evidence="8">
    <location>
        <begin position="64"/>
        <end position="73"/>
    </location>
</feature>
<evidence type="ECO:0000256" key="5">
    <source>
        <dbReference type="ARBA" id="ARBA00023242"/>
    </source>
</evidence>
<dbReference type="InParanoid" id="W2SBW7"/>
<feature type="compositionally biased region" description="Polar residues" evidence="8">
    <location>
        <begin position="43"/>
        <end position="63"/>
    </location>
</feature>
<dbReference type="GO" id="GO:0030015">
    <property type="term" value="C:CCR4-NOT core complex"/>
    <property type="evidence" value="ECO:0007669"/>
    <property type="project" value="InterPro"/>
</dbReference>
<keyword evidence="4" id="KW-0804">Transcription</keyword>
<evidence type="ECO:0000256" key="8">
    <source>
        <dbReference type="SAM" id="MobiDB-lite"/>
    </source>
</evidence>
<dbReference type="Gene3D" id="1.25.40.800">
    <property type="match status" value="1"/>
</dbReference>
<dbReference type="InterPro" id="IPR032193">
    <property type="entry name" value="CNOT1_TTP_bind"/>
</dbReference>
<dbReference type="Proteomes" id="UP000030752">
    <property type="component" value="Unassembled WGS sequence"/>
</dbReference>
<feature type="domain" description="CCR4-NOT transcription complex subunit 1" evidence="10">
    <location>
        <begin position="1341"/>
        <end position="1478"/>
    </location>
</feature>
<dbReference type="eggNOG" id="KOG1831">
    <property type="taxonomic scope" value="Eukaryota"/>
</dbReference>
<reference evidence="14 15" key="1">
    <citation type="submission" date="2013-03" db="EMBL/GenBank/DDBJ databases">
        <title>The Genome Sequence of Phialophora europaea CBS 101466.</title>
        <authorList>
            <consortium name="The Broad Institute Genomics Platform"/>
            <person name="Cuomo C."/>
            <person name="de Hoog S."/>
            <person name="Gorbushina A."/>
            <person name="Walker B."/>
            <person name="Young S.K."/>
            <person name="Zeng Q."/>
            <person name="Gargeya S."/>
            <person name="Fitzgerald M."/>
            <person name="Haas B."/>
            <person name="Abouelleil A."/>
            <person name="Allen A.W."/>
            <person name="Alvarado L."/>
            <person name="Arachchi H.M."/>
            <person name="Berlin A.M."/>
            <person name="Chapman S.B."/>
            <person name="Gainer-Dewar J."/>
            <person name="Goldberg J."/>
            <person name="Griggs A."/>
            <person name="Gujja S."/>
            <person name="Hansen M."/>
            <person name="Howarth C."/>
            <person name="Imamovic A."/>
            <person name="Ireland A."/>
            <person name="Larimer J."/>
            <person name="McCowan C."/>
            <person name="Murphy C."/>
            <person name="Pearson M."/>
            <person name="Poon T.W."/>
            <person name="Priest M."/>
            <person name="Roberts A."/>
            <person name="Saif S."/>
            <person name="Shea T."/>
            <person name="Sisk P."/>
            <person name="Sykes S."/>
            <person name="Wortman J."/>
            <person name="Nusbaum C."/>
            <person name="Birren B."/>
        </authorList>
    </citation>
    <scope>NUCLEOTIDE SEQUENCE [LARGE SCALE GENOMIC DNA]</scope>
    <source>
        <strain evidence="14 15">CBS 101466</strain>
    </source>
</reference>
<feature type="domain" description="CCR4-NOT transcription complex subunit 1 TTP binding" evidence="12">
    <location>
        <begin position="846"/>
        <end position="1012"/>
    </location>
</feature>
<dbReference type="InterPro" id="IPR007196">
    <property type="entry name" value="CCR4-Not_Not1_C"/>
</dbReference>
<feature type="domain" description="CCR4-NOT transcription complex subunit 1 CAF1-binding" evidence="11">
    <location>
        <begin position="1056"/>
        <end position="1277"/>
    </location>
</feature>
<dbReference type="InterPro" id="IPR024557">
    <property type="entry name" value="CNOT1_dom_4"/>
</dbReference>
<dbReference type="STRING" id="1220924.W2SBW7"/>
<dbReference type="FunCoup" id="W2SBW7">
    <property type="interactions" value="1205"/>
</dbReference>
<dbReference type="GO" id="GO:0005634">
    <property type="term" value="C:nucleus"/>
    <property type="evidence" value="ECO:0007669"/>
    <property type="project" value="UniProtKB-SubCell"/>
</dbReference>
<evidence type="ECO:0000256" key="1">
    <source>
        <dbReference type="ARBA" id="ARBA00004123"/>
    </source>
</evidence>
<dbReference type="RefSeq" id="XP_008710914.1">
    <property type="nucleotide sequence ID" value="XM_008712692.1"/>
</dbReference>
<dbReference type="Gene3D" id="1.25.40.840">
    <property type="entry name" value="CCR4-NOT transcription complex subunit 1 TTP binding domain"/>
    <property type="match status" value="1"/>
</dbReference>
<accession>W2SBW7</accession>
<dbReference type="PANTHER" id="PTHR13162">
    <property type="entry name" value="CCR4-NOT TRANSCRIPTION COMPLEX"/>
    <property type="match status" value="1"/>
</dbReference>
<dbReference type="CDD" id="cd20710">
    <property type="entry name" value="NOT1_connector"/>
    <property type="match status" value="1"/>
</dbReference>
<dbReference type="Gene3D" id="1.25.40.180">
    <property type="match status" value="1"/>
</dbReference>
<evidence type="ECO:0000259" key="12">
    <source>
        <dbReference type="Pfam" id="PF16417"/>
    </source>
</evidence>
<dbReference type="Gene3D" id="1.25.40.790">
    <property type="match status" value="1"/>
</dbReference>
<dbReference type="GeneID" id="19967725"/>
<keyword evidence="5" id="KW-0539">Nucleus</keyword>
<keyword evidence="3" id="KW-0805">Transcription regulation</keyword>
<comment type="function">
    <text evidence="6">Acts as a component of the CCR4-NOT core complex, which in the nucleus seems to be a general transcription factor, and in the cytoplasm the major mRNA deadenylase involved in mRNA turnover. The NOT protein subcomplex negatively regulates the basal and activated transcription of many genes. Preferentially affects TC-type TATA element-dependent transcription. Could directly or indirectly inhibit component(s) of the general transcription machinery.</text>
</comment>
<dbReference type="FunFam" id="1.25.40.180:FF:000012">
    <property type="entry name" value="Ccr4-Not transcription complex subunit"/>
    <property type="match status" value="1"/>
</dbReference>
<dbReference type="Pfam" id="PF16415">
    <property type="entry name" value="CNOT1_CAF1_bind"/>
    <property type="match status" value="1"/>
</dbReference>
<dbReference type="Pfam" id="PF04054">
    <property type="entry name" value="Not1"/>
    <property type="match status" value="1"/>
</dbReference>
<name>W2SBW7_CYPE1</name>
<comment type="subcellular location">
    <subcellularLocation>
        <location evidence="1">Nucleus</location>
    </subcellularLocation>
</comment>
<gene>
    <name evidence="14" type="ORF">HMPREF1541_00386</name>
</gene>
<evidence type="ECO:0000256" key="6">
    <source>
        <dbReference type="ARBA" id="ARBA00059181"/>
    </source>
</evidence>
<evidence type="ECO:0000256" key="2">
    <source>
        <dbReference type="ARBA" id="ARBA00022491"/>
    </source>
</evidence>